<evidence type="ECO:0000313" key="8">
    <source>
        <dbReference type="EMBL" id="GAF70629.1"/>
    </source>
</evidence>
<keyword evidence="4 6" id="KW-1133">Transmembrane helix</keyword>
<gene>
    <name evidence="8" type="ORF">S01H1_12793</name>
</gene>
<proteinExistence type="predicted"/>
<evidence type="ECO:0000256" key="1">
    <source>
        <dbReference type="ARBA" id="ARBA00004653"/>
    </source>
</evidence>
<comment type="caution">
    <text evidence="8">The sequence shown here is derived from an EMBL/GenBank/DDBJ whole genome shotgun (WGS) entry which is preliminary data.</text>
</comment>
<organism evidence="8">
    <name type="scientific">marine sediment metagenome</name>
    <dbReference type="NCBI Taxonomy" id="412755"/>
    <lineage>
        <taxon>unclassified sequences</taxon>
        <taxon>metagenomes</taxon>
        <taxon>ecological metagenomes</taxon>
    </lineage>
</organism>
<dbReference type="PANTHER" id="PTHR32044:SF80">
    <property type="entry name" value="XYLOGLUCAN GLYCOSYLTRANSFERASE 2-RELATED"/>
    <property type="match status" value="1"/>
</dbReference>
<evidence type="ECO:0000256" key="5">
    <source>
        <dbReference type="ARBA" id="ARBA00023136"/>
    </source>
</evidence>
<evidence type="ECO:0000256" key="2">
    <source>
        <dbReference type="ARBA" id="ARBA00022679"/>
    </source>
</evidence>
<accession>X0RP49</accession>
<evidence type="ECO:0000256" key="6">
    <source>
        <dbReference type="SAM" id="Phobius"/>
    </source>
</evidence>
<dbReference type="Gene3D" id="3.90.550.10">
    <property type="entry name" value="Spore Coat Polysaccharide Biosynthesis Protein SpsA, Chain A"/>
    <property type="match status" value="1"/>
</dbReference>
<comment type="subcellular location">
    <subcellularLocation>
        <location evidence="1">Golgi apparatus membrane</location>
        <topology evidence="1">Multi-pass membrane protein</topology>
    </subcellularLocation>
</comment>
<dbReference type="PANTHER" id="PTHR32044">
    <property type="entry name" value="GLUCOMANNAN 4-BETA-MANNOSYLTRANSFERASE 9"/>
    <property type="match status" value="1"/>
</dbReference>
<dbReference type="SUPFAM" id="SSF53448">
    <property type="entry name" value="Nucleotide-diphospho-sugar transferases"/>
    <property type="match status" value="1"/>
</dbReference>
<dbReference type="InterPro" id="IPR029044">
    <property type="entry name" value="Nucleotide-diphossugar_trans"/>
</dbReference>
<evidence type="ECO:0000256" key="3">
    <source>
        <dbReference type="ARBA" id="ARBA00022692"/>
    </source>
</evidence>
<evidence type="ECO:0000256" key="4">
    <source>
        <dbReference type="ARBA" id="ARBA00022989"/>
    </source>
</evidence>
<dbReference type="AlphaFoldDB" id="X0RP49"/>
<keyword evidence="2" id="KW-0808">Transferase</keyword>
<feature type="transmembrane region" description="Helical" evidence="6">
    <location>
        <begin position="6"/>
        <end position="30"/>
    </location>
</feature>
<dbReference type="EMBL" id="BARS01006580">
    <property type="protein sequence ID" value="GAF70629.1"/>
    <property type="molecule type" value="Genomic_DNA"/>
</dbReference>
<dbReference type="GO" id="GO:0016757">
    <property type="term" value="F:glycosyltransferase activity"/>
    <property type="evidence" value="ECO:0007669"/>
    <property type="project" value="TreeGrafter"/>
</dbReference>
<feature type="non-terminal residue" evidence="8">
    <location>
        <position position="142"/>
    </location>
</feature>
<reference evidence="8" key="1">
    <citation type="journal article" date="2014" name="Front. Microbiol.">
        <title>High frequency of phylogenetically diverse reductive dehalogenase-homologous genes in deep subseafloor sedimentary metagenomes.</title>
        <authorList>
            <person name="Kawai M."/>
            <person name="Futagami T."/>
            <person name="Toyoda A."/>
            <person name="Takaki Y."/>
            <person name="Nishi S."/>
            <person name="Hori S."/>
            <person name="Arai W."/>
            <person name="Tsubouchi T."/>
            <person name="Morono Y."/>
            <person name="Uchiyama I."/>
            <person name="Ito T."/>
            <person name="Fujiyama A."/>
            <person name="Inagaki F."/>
            <person name="Takami H."/>
        </authorList>
    </citation>
    <scope>NUCLEOTIDE SEQUENCE</scope>
    <source>
        <strain evidence="8">Expedition CK06-06</strain>
    </source>
</reference>
<keyword evidence="3 6" id="KW-0812">Transmembrane</keyword>
<dbReference type="InterPro" id="IPR001173">
    <property type="entry name" value="Glyco_trans_2-like"/>
</dbReference>
<name>X0RP49_9ZZZZ</name>
<protein>
    <recommendedName>
        <fullName evidence="7">Glycosyltransferase 2-like domain-containing protein</fullName>
    </recommendedName>
</protein>
<feature type="domain" description="Glycosyltransferase 2-like" evidence="7">
    <location>
        <begin position="52"/>
        <end position="142"/>
    </location>
</feature>
<evidence type="ECO:0000259" key="7">
    <source>
        <dbReference type="Pfam" id="PF00535"/>
    </source>
</evidence>
<keyword evidence="5 6" id="KW-0472">Membrane</keyword>
<dbReference type="Pfam" id="PF00535">
    <property type="entry name" value="Glycos_transf_2"/>
    <property type="match status" value="1"/>
</dbReference>
<sequence length="142" mass="16432">MVIFEILYVLSAAILAVYGYNTLILAWLRVWRHTPNQEKKAGPEFEWPQVTVQLPIYNERFVVNRLIEAIVQMEYPRDRLEIQVLDDSTDDTVQIVSRAVARQRASGYDIKHIRRENRQGYKGGALEHGLISAKGEFIAIFD</sequence>
<dbReference type="GO" id="GO:0000139">
    <property type="term" value="C:Golgi membrane"/>
    <property type="evidence" value="ECO:0007669"/>
    <property type="project" value="UniProtKB-SubCell"/>
</dbReference>